<reference evidence="1 2" key="1">
    <citation type="journal article" date="2019" name="Int. J. Syst. Evol. Microbiol.">
        <title>The Global Catalogue of Microorganisms (GCM) 10K type strain sequencing project: providing services to taxonomists for standard genome sequencing and annotation.</title>
        <authorList>
            <consortium name="The Broad Institute Genomics Platform"/>
            <consortium name="The Broad Institute Genome Sequencing Center for Infectious Disease"/>
            <person name="Wu L."/>
            <person name="Ma J."/>
        </authorList>
    </citation>
    <scope>NUCLEOTIDE SEQUENCE [LARGE SCALE GENOMIC DNA]</scope>
    <source>
        <strain evidence="1 2">JCM 13250</strain>
    </source>
</reference>
<proteinExistence type="predicted"/>
<evidence type="ECO:0000313" key="1">
    <source>
        <dbReference type="EMBL" id="GAA1814014.1"/>
    </source>
</evidence>
<comment type="caution">
    <text evidence="1">The sequence shown here is derived from an EMBL/GenBank/DDBJ whole genome shotgun (WGS) entry which is preliminary data.</text>
</comment>
<sequence>MDQRWVDLARTLRGLGLWERLSENEAAAAERMAAEVEYPFVGFGDEPGLDFFFVDGEEMAECGVDRQLRHLVPALRTCGVDLRIERVNEPVGEEEGDYTVMINGRLCVVWRPEEWAGYLSWEVATVRPLAVINDLLAEAGATKRLFTLYAGGNEGIAWLLDPRIVAAIADSGLIGKDHEVPALATHDLAATEPGARPPDHRWGELARTLRSLGLWEHSSPADADAAERSVAGGVYPFVSFGEDPGVRWFPVDGEQMAGGGLGRVLATMAPALRTCGVELRFETVTEPAEVGKGEYVVAINGRRCVVWREEEWARHSPWGASTVRPLAVINDLVAEVGATRRLFVLYPGGHATVAWLLDPRVVAAAADSGLLTDYKVPALATHDWRA</sequence>
<dbReference type="Proteomes" id="UP001500218">
    <property type="component" value="Unassembled WGS sequence"/>
</dbReference>
<dbReference type="EMBL" id="BAAALT010000126">
    <property type="protein sequence ID" value="GAA1814014.1"/>
    <property type="molecule type" value="Genomic_DNA"/>
</dbReference>
<organism evidence="1 2">
    <name type="scientific">Luedemannella flava</name>
    <dbReference type="NCBI Taxonomy" id="349316"/>
    <lineage>
        <taxon>Bacteria</taxon>
        <taxon>Bacillati</taxon>
        <taxon>Actinomycetota</taxon>
        <taxon>Actinomycetes</taxon>
        <taxon>Micromonosporales</taxon>
        <taxon>Micromonosporaceae</taxon>
        <taxon>Luedemannella</taxon>
    </lineage>
</organism>
<keyword evidence="2" id="KW-1185">Reference proteome</keyword>
<accession>A0ABN2M7X4</accession>
<name>A0ABN2M7X4_9ACTN</name>
<protein>
    <submittedName>
        <fullName evidence="1">Uncharacterized protein</fullName>
    </submittedName>
</protein>
<dbReference type="RefSeq" id="WP_344133952.1">
    <property type="nucleotide sequence ID" value="NZ_BAAALT010000126.1"/>
</dbReference>
<gene>
    <name evidence="1" type="ORF">GCM10009682_38820</name>
</gene>
<evidence type="ECO:0000313" key="2">
    <source>
        <dbReference type="Proteomes" id="UP001500218"/>
    </source>
</evidence>